<keyword evidence="3" id="KW-0997">Cell inner membrane</keyword>
<evidence type="ECO:0000256" key="6">
    <source>
        <dbReference type="ARBA" id="ARBA00023136"/>
    </source>
</evidence>
<evidence type="ECO:0000256" key="4">
    <source>
        <dbReference type="ARBA" id="ARBA00022692"/>
    </source>
</evidence>
<dbReference type="InterPro" id="IPR000297">
    <property type="entry name" value="PPIase_PpiC"/>
</dbReference>
<comment type="caution">
    <text evidence="14">The sequence shown here is derived from an EMBL/GenBank/DDBJ whole genome shotgun (WGS) entry which is preliminary data.</text>
</comment>
<reference evidence="14" key="1">
    <citation type="journal article" date="2021" name="PeerJ">
        <title>Extensive microbial diversity within the chicken gut microbiome revealed by metagenomics and culture.</title>
        <authorList>
            <person name="Gilroy R."/>
            <person name="Ravi A."/>
            <person name="Getino M."/>
            <person name="Pursley I."/>
            <person name="Horton D.L."/>
            <person name="Alikhan N.F."/>
            <person name="Baker D."/>
            <person name="Gharbi K."/>
            <person name="Hall N."/>
            <person name="Watson M."/>
            <person name="Adriaenssens E.M."/>
            <person name="Foster-Nyarko E."/>
            <person name="Jarju S."/>
            <person name="Secka A."/>
            <person name="Antonio M."/>
            <person name="Oren A."/>
            <person name="Chaudhuri R.R."/>
            <person name="La Ragione R."/>
            <person name="Hildebrand F."/>
            <person name="Pallen M.J."/>
        </authorList>
    </citation>
    <scope>NUCLEOTIDE SEQUENCE</scope>
    <source>
        <strain evidence="14">ChiHecec2B26-446</strain>
    </source>
</reference>
<dbReference type="Proteomes" id="UP000886752">
    <property type="component" value="Unassembled WGS sequence"/>
</dbReference>
<dbReference type="AlphaFoldDB" id="A0A9D1TNM0"/>
<dbReference type="SUPFAM" id="SSF54534">
    <property type="entry name" value="FKBP-like"/>
    <property type="match status" value="1"/>
</dbReference>
<dbReference type="SUPFAM" id="SSF109998">
    <property type="entry name" value="Triger factor/SurA peptide-binding domain-like"/>
    <property type="match status" value="1"/>
</dbReference>
<protein>
    <recommendedName>
        <fullName evidence="9">Periplasmic chaperone PpiD</fullName>
    </recommendedName>
    <alternativeName>
        <fullName evidence="10">Periplasmic folding chaperone</fullName>
    </alternativeName>
</protein>
<keyword evidence="11" id="KW-0413">Isomerase</keyword>
<keyword evidence="7" id="KW-0143">Chaperone</keyword>
<dbReference type="Pfam" id="PF00639">
    <property type="entry name" value="Rotamase"/>
    <property type="match status" value="1"/>
</dbReference>
<evidence type="ECO:0000256" key="1">
    <source>
        <dbReference type="ARBA" id="ARBA00004382"/>
    </source>
</evidence>
<evidence type="ECO:0000256" key="12">
    <source>
        <dbReference type="SAM" id="Phobius"/>
    </source>
</evidence>
<dbReference type="InterPro" id="IPR052029">
    <property type="entry name" value="PpiD_chaperone"/>
</dbReference>
<evidence type="ECO:0000256" key="8">
    <source>
        <dbReference type="ARBA" id="ARBA00038408"/>
    </source>
</evidence>
<reference evidence="14" key="2">
    <citation type="submission" date="2021-04" db="EMBL/GenBank/DDBJ databases">
        <authorList>
            <person name="Gilroy R."/>
        </authorList>
    </citation>
    <scope>NUCLEOTIDE SEQUENCE</scope>
    <source>
        <strain evidence="14">ChiHecec2B26-446</strain>
    </source>
</reference>
<evidence type="ECO:0000256" key="9">
    <source>
        <dbReference type="ARBA" id="ARBA00040743"/>
    </source>
</evidence>
<dbReference type="InterPro" id="IPR027304">
    <property type="entry name" value="Trigger_fact/SurA_dom_sf"/>
</dbReference>
<evidence type="ECO:0000256" key="10">
    <source>
        <dbReference type="ARBA" id="ARBA00042775"/>
    </source>
</evidence>
<feature type="domain" description="PpiC" evidence="13">
    <location>
        <begin position="266"/>
        <end position="367"/>
    </location>
</feature>
<dbReference type="Gene3D" id="3.10.50.40">
    <property type="match status" value="1"/>
</dbReference>
<keyword evidence="2" id="KW-1003">Cell membrane</keyword>
<evidence type="ECO:0000313" key="14">
    <source>
        <dbReference type="EMBL" id="HIV99809.1"/>
    </source>
</evidence>
<dbReference type="GO" id="GO:0005886">
    <property type="term" value="C:plasma membrane"/>
    <property type="evidence" value="ECO:0007669"/>
    <property type="project" value="UniProtKB-SubCell"/>
</dbReference>
<evidence type="ECO:0000259" key="13">
    <source>
        <dbReference type="PROSITE" id="PS50198"/>
    </source>
</evidence>
<keyword evidence="4 12" id="KW-0812">Transmembrane</keyword>
<dbReference type="Gene3D" id="1.10.4030.10">
    <property type="entry name" value="Porin chaperone SurA, peptide-binding domain"/>
    <property type="match status" value="1"/>
</dbReference>
<keyword evidence="6 12" id="KW-0472">Membrane</keyword>
<dbReference type="PANTHER" id="PTHR47529:SF1">
    <property type="entry name" value="PERIPLASMIC CHAPERONE PPID"/>
    <property type="match status" value="1"/>
</dbReference>
<accession>A0A9D1TNM0</accession>
<feature type="transmembrane region" description="Helical" evidence="12">
    <location>
        <begin position="12"/>
        <end position="31"/>
    </location>
</feature>
<evidence type="ECO:0000256" key="11">
    <source>
        <dbReference type="PROSITE-ProRule" id="PRU00278"/>
    </source>
</evidence>
<organism evidence="14 15">
    <name type="scientific">Candidatus Desulfovibrio intestinipullorum</name>
    <dbReference type="NCBI Taxonomy" id="2838536"/>
    <lineage>
        <taxon>Bacteria</taxon>
        <taxon>Pseudomonadati</taxon>
        <taxon>Thermodesulfobacteriota</taxon>
        <taxon>Desulfovibrionia</taxon>
        <taxon>Desulfovibrionales</taxon>
        <taxon>Desulfovibrionaceae</taxon>
        <taxon>Desulfovibrio</taxon>
    </lineage>
</organism>
<evidence type="ECO:0000256" key="2">
    <source>
        <dbReference type="ARBA" id="ARBA00022475"/>
    </source>
</evidence>
<evidence type="ECO:0000313" key="15">
    <source>
        <dbReference type="Proteomes" id="UP000886752"/>
    </source>
</evidence>
<evidence type="ECO:0000256" key="3">
    <source>
        <dbReference type="ARBA" id="ARBA00022519"/>
    </source>
</evidence>
<comment type="subcellular location">
    <subcellularLocation>
        <location evidence="1">Cell inner membrane</location>
        <topology evidence="1">Single-pass type II membrane protein</topology>
        <orientation evidence="1">Periplasmic side</orientation>
    </subcellularLocation>
</comment>
<keyword evidence="11" id="KW-0697">Rotamase</keyword>
<evidence type="ECO:0000256" key="5">
    <source>
        <dbReference type="ARBA" id="ARBA00022989"/>
    </source>
</evidence>
<gene>
    <name evidence="14" type="ORF">H9894_01260</name>
</gene>
<dbReference type="GO" id="GO:0003755">
    <property type="term" value="F:peptidyl-prolyl cis-trans isomerase activity"/>
    <property type="evidence" value="ECO:0007669"/>
    <property type="project" value="UniProtKB-KW"/>
</dbReference>
<keyword evidence="5 12" id="KW-1133">Transmembrane helix</keyword>
<sequence length="637" mass="70886">MLDIIRSNAQSFGVKVAFGVIILVFVFWGIGSFTETGNVNVVGTVNDEPITYQQFEMAYRNAEEAINQQSPRKKWTAEEKTQLGRQVFQTLVTETLINQEARRNNLDVSPYELRLYVGDMQIFQDEQGRFDPERYKKVLESSRQSPAQFEEDLTRRLLQEKMVAFVSAGSWSDVTEARARFNFLRQKRVIEYIYVPADSEKTAAYAPADADISKYYEEHKIEYAIPQKASVQYIEVDPLSIVKPESVTEEAARAWYERNKDRFNVPESVEVAHILVPVDKNAKEDAVAKAQEQVAAIEQELASGKDFAAVADVHNPPNAADKGGRIGWITRGMTVPAFEEAAFAAEQGVVTKPVRSEFGFHLILVSGRKPASTQTFAEAEASVRQAVAAEESRDKLSDILDALTEDNILGKPLAEAAKARGLEARESGLLSREELISTLKVTPEAAQTIMSTGVNQPLDVPLEAGEQYIIARVVENSPATFKSLDEVRSDVIARLRSAAGLEAAKTELEGVLKSAGTELADAWKKQLKLSEPVDRGASVKPFMPQAELEEAIFKAEARKWLPTVFTVATADGSGALICRVVQIQDPADQEWQQFEGIMVNLTQRERADGLFQAFMENLVSKSKILVRNQDIIDRKNM</sequence>
<dbReference type="EMBL" id="DXHV01000015">
    <property type="protein sequence ID" value="HIV99809.1"/>
    <property type="molecule type" value="Genomic_DNA"/>
</dbReference>
<dbReference type="PANTHER" id="PTHR47529">
    <property type="entry name" value="PEPTIDYL-PROLYL CIS-TRANS ISOMERASE D"/>
    <property type="match status" value="1"/>
</dbReference>
<proteinExistence type="inferred from homology"/>
<evidence type="ECO:0000256" key="7">
    <source>
        <dbReference type="ARBA" id="ARBA00023186"/>
    </source>
</evidence>
<dbReference type="InterPro" id="IPR046357">
    <property type="entry name" value="PPIase_dom_sf"/>
</dbReference>
<dbReference type="PROSITE" id="PS50198">
    <property type="entry name" value="PPIC_PPIASE_2"/>
    <property type="match status" value="1"/>
</dbReference>
<name>A0A9D1TNM0_9BACT</name>
<dbReference type="Pfam" id="PF13624">
    <property type="entry name" value="SurA_N_3"/>
    <property type="match status" value="1"/>
</dbReference>
<comment type="similarity">
    <text evidence="8">Belongs to the PpiD chaperone family.</text>
</comment>